<dbReference type="STRING" id="1341154.FCR2A7T_27010"/>
<comment type="caution">
    <text evidence="1">The sequence shown here is derived from an EMBL/GenBank/DDBJ whole genome shotgun (WGS) entry which is preliminary data.</text>
</comment>
<proteinExistence type="predicted"/>
<dbReference type="EMBL" id="VLKQ01000001">
    <property type="protein sequence ID" value="TWI15055.1"/>
    <property type="molecule type" value="Genomic_DNA"/>
</dbReference>
<reference evidence="1 2" key="1">
    <citation type="journal article" date="2015" name="Stand. Genomic Sci.">
        <title>Genomic Encyclopedia of Bacterial and Archaeal Type Strains, Phase III: the genomes of soil and plant-associated and newly described type strains.</title>
        <authorList>
            <person name="Whitman W.B."/>
            <person name="Woyke T."/>
            <person name="Klenk H.P."/>
            <person name="Zhou Y."/>
            <person name="Lilburn T.G."/>
            <person name="Beck B.J."/>
            <person name="De Vos P."/>
            <person name="Vandamme P."/>
            <person name="Eisen J.A."/>
            <person name="Garrity G."/>
            <person name="Hugenholtz P."/>
            <person name="Kyrpides N.C."/>
        </authorList>
    </citation>
    <scope>NUCLEOTIDE SEQUENCE [LARGE SCALE GENOMIC DNA]</scope>
    <source>
        <strain evidence="1 2">CGMCC 1.7270</strain>
    </source>
</reference>
<accession>V6RXQ9</accession>
<dbReference type="OrthoDB" id="1490993at2"/>
<dbReference type="RefSeq" id="WP_023571792.1">
    <property type="nucleotide sequence ID" value="NZ_AVBI01000019.1"/>
</dbReference>
<keyword evidence="2" id="KW-1185">Reference proteome</keyword>
<sequence>MTTRNKILLGIVSLFFLTSYQNNSCNCDYTKNYYQLVYQAEIHYLSNEFSEAYTLLKKADSNCGGLLNQEEINETRIMAECCMRLGKEKEVLHYLKSYVDHGMKLSNVESSDIFAPLKKNPEWNNLVVYANAANAAFDKKINKELREEIIQMKIADQKVRQQPINWQVVQKTDSLNEIRIKEIIKQYGYPNADLIGPSTWESRTDITVMLMHFNDTTYFKPVLLDYIRKGQAAPNLLANMIDSRLRFAGQYSYGIYDNVDSTAIKDFHKIDERRMAIGLPPYKLRKKKMEIIRKKYPELFKK</sequence>
<dbReference type="AlphaFoldDB" id="V6RXQ9"/>
<evidence type="ECO:0000313" key="1">
    <source>
        <dbReference type="EMBL" id="TWI15055.1"/>
    </source>
</evidence>
<evidence type="ECO:0000313" key="2">
    <source>
        <dbReference type="Proteomes" id="UP000319848"/>
    </source>
</evidence>
<protein>
    <submittedName>
        <fullName evidence="1">Uncharacterized protein</fullName>
    </submittedName>
</protein>
<organism evidence="1 2">
    <name type="scientific">Flavobacterium cauense R2A-7</name>
    <dbReference type="NCBI Taxonomy" id="1341154"/>
    <lineage>
        <taxon>Bacteria</taxon>
        <taxon>Pseudomonadati</taxon>
        <taxon>Bacteroidota</taxon>
        <taxon>Flavobacteriia</taxon>
        <taxon>Flavobacteriales</taxon>
        <taxon>Flavobacteriaceae</taxon>
        <taxon>Flavobacterium</taxon>
    </lineage>
</organism>
<gene>
    <name evidence="1" type="ORF">IP98_00038</name>
</gene>
<name>V6RXQ9_9FLAO</name>
<dbReference type="Proteomes" id="UP000319848">
    <property type="component" value="Unassembled WGS sequence"/>
</dbReference>